<evidence type="ECO:0000256" key="1">
    <source>
        <dbReference type="SAM" id="MobiDB-lite"/>
    </source>
</evidence>
<organism evidence="2 3">
    <name type="scientific">Purpureocillium lilacinum</name>
    <name type="common">Paecilomyces lilacinus</name>
    <dbReference type="NCBI Taxonomy" id="33203"/>
    <lineage>
        <taxon>Eukaryota</taxon>
        <taxon>Fungi</taxon>
        <taxon>Dikarya</taxon>
        <taxon>Ascomycota</taxon>
        <taxon>Pezizomycotina</taxon>
        <taxon>Sordariomycetes</taxon>
        <taxon>Hypocreomycetidae</taxon>
        <taxon>Hypocreales</taxon>
        <taxon>Ophiocordycipitaceae</taxon>
        <taxon>Purpureocillium</taxon>
    </lineage>
</organism>
<proteinExistence type="predicted"/>
<dbReference type="EMBL" id="LCWV01000002">
    <property type="protein sequence ID" value="PWI75756.1"/>
    <property type="molecule type" value="Genomic_DNA"/>
</dbReference>
<feature type="region of interest" description="Disordered" evidence="1">
    <location>
        <begin position="80"/>
        <end position="117"/>
    </location>
</feature>
<sequence length="153" mass="15589">MESCGVDDRWLLLPSLGPGFATEIAYYYLIELCLAGHATRSQGAHFTLDILGGDASANGASPLLRRENPTPPMARPVRECVSQATPQRAQKAPATATAANDDDAAETTDDDPMRYLPRAAAAGGAAAAAAAAAARAGSPSSTTKLLPAAVNGP</sequence>
<evidence type="ECO:0000313" key="2">
    <source>
        <dbReference type="EMBL" id="PWI75756.1"/>
    </source>
</evidence>
<feature type="compositionally biased region" description="Acidic residues" evidence="1">
    <location>
        <begin position="100"/>
        <end position="110"/>
    </location>
</feature>
<evidence type="ECO:0000313" key="3">
    <source>
        <dbReference type="Proteomes" id="UP000245956"/>
    </source>
</evidence>
<dbReference type="Proteomes" id="UP000245956">
    <property type="component" value="Unassembled WGS sequence"/>
</dbReference>
<comment type="caution">
    <text evidence="2">The sequence shown here is derived from an EMBL/GenBank/DDBJ whole genome shotgun (WGS) entry which is preliminary data.</text>
</comment>
<accession>A0A2U3EML5</accession>
<gene>
    <name evidence="2" type="ORF">PCL_06414</name>
</gene>
<name>A0A2U3EML5_PURLI</name>
<feature type="compositionally biased region" description="Low complexity" evidence="1">
    <location>
        <begin position="83"/>
        <end position="99"/>
    </location>
</feature>
<protein>
    <submittedName>
        <fullName evidence="2">Uncharacterized protein</fullName>
    </submittedName>
</protein>
<reference evidence="2 3" key="1">
    <citation type="journal article" date="2016" name="Front. Microbiol.">
        <title>Genome and transcriptome sequences reveal the specific parasitism of the nematophagous Purpureocillium lilacinum 36-1.</title>
        <authorList>
            <person name="Xie J."/>
            <person name="Li S."/>
            <person name="Mo C."/>
            <person name="Xiao X."/>
            <person name="Peng D."/>
            <person name="Wang G."/>
            <person name="Xiao Y."/>
        </authorList>
    </citation>
    <scope>NUCLEOTIDE SEQUENCE [LARGE SCALE GENOMIC DNA]</scope>
    <source>
        <strain evidence="2 3">36-1</strain>
    </source>
</reference>
<dbReference type="AlphaFoldDB" id="A0A2U3EML5"/>
<feature type="region of interest" description="Disordered" evidence="1">
    <location>
        <begin position="133"/>
        <end position="153"/>
    </location>
</feature>